<dbReference type="InterPro" id="IPR016776">
    <property type="entry name" value="ApeP-like_dehydratase"/>
</dbReference>
<dbReference type="Gene3D" id="3.10.129.10">
    <property type="entry name" value="Hotdog Thioesterase"/>
    <property type="match status" value="1"/>
</dbReference>
<keyword evidence="1" id="KW-0808">Transferase</keyword>
<dbReference type="Proteomes" id="UP000445000">
    <property type="component" value="Unassembled WGS sequence"/>
</dbReference>
<evidence type="ECO:0000313" key="1">
    <source>
        <dbReference type="EMBL" id="GFE78717.1"/>
    </source>
</evidence>
<dbReference type="GO" id="GO:0016740">
    <property type="term" value="F:transferase activity"/>
    <property type="evidence" value="ECO:0007669"/>
    <property type="project" value="UniProtKB-KW"/>
</dbReference>
<dbReference type="EMBL" id="BLJN01000001">
    <property type="protein sequence ID" value="GFE78717.1"/>
    <property type="molecule type" value="Genomic_DNA"/>
</dbReference>
<dbReference type="InterPro" id="IPR029069">
    <property type="entry name" value="HotDog_dom_sf"/>
</dbReference>
<name>A0A829Y670_9GAMM</name>
<protein>
    <submittedName>
        <fullName evidence="1">Phosphotransferase</fullName>
    </submittedName>
</protein>
<reference evidence="2" key="1">
    <citation type="submission" date="2020-01" db="EMBL/GenBank/DDBJ databases">
        <title>'Steroidobacter agaridevorans' sp. nov., agar-degrading bacteria isolated from rhizosphere soils.</title>
        <authorList>
            <person name="Ikenaga M."/>
            <person name="Kataoka M."/>
            <person name="Murouchi A."/>
            <person name="Katsuragi S."/>
            <person name="Sakai M."/>
        </authorList>
    </citation>
    <scope>NUCLEOTIDE SEQUENCE [LARGE SCALE GENOMIC DNA]</scope>
    <source>
        <strain evidence="2">YU21-B</strain>
    </source>
</reference>
<keyword evidence="2" id="KW-1185">Reference proteome</keyword>
<dbReference type="SUPFAM" id="SSF54637">
    <property type="entry name" value="Thioesterase/thiol ester dehydrase-isomerase"/>
    <property type="match status" value="1"/>
</dbReference>
<gene>
    <name evidence="1" type="ORF">GCM10011487_07170</name>
</gene>
<dbReference type="AlphaFoldDB" id="A0A829Y670"/>
<sequence>MAREDIAALIPHQGGMCLWEHIVEWDDTRIVLETDSHRALDNPLRANDRLRAIHLCEYGAQAMAVHGALRATPRQSRPGMLVSLRSVTFARDYIDDLMGPLRVEAICLQSAETSQQYSFKITHNGEVAAEGRAAVLLKLPS</sequence>
<proteinExistence type="predicted"/>
<dbReference type="Pfam" id="PF22817">
    <property type="entry name" value="ApeP-like"/>
    <property type="match status" value="1"/>
</dbReference>
<organism evidence="1 2">
    <name type="scientific">Steroidobacter agaridevorans</name>
    <dbReference type="NCBI Taxonomy" id="2695856"/>
    <lineage>
        <taxon>Bacteria</taxon>
        <taxon>Pseudomonadati</taxon>
        <taxon>Pseudomonadota</taxon>
        <taxon>Gammaproteobacteria</taxon>
        <taxon>Steroidobacterales</taxon>
        <taxon>Steroidobacteraceae</taxon>
        <taxon>Steroidobacter</taxon>
    </lineage>
</organism>
<dbReference type="RefSeq" id="WP_161810579.1">
    <property type="nucleotide sequence ID" value="NZ_BLJN01000001.1"/>
</dbReference>
<accession>A0A829Y670</accession>
<evidence type="ECO:0000313" key="2">
    <source>
        <dbReference type="Proteomes" id="UP000445000"/>
    </source>
</evidence>
<comment type="caution">
    <text evidence="1">The sequence shown here is derived from an EMBL/GenBank/DDBJ whole genome shotgun (WGS) entry which is preliminary data.</text>
</comment>